<organism evidence="2 3">
    <name type="scientific">Anaerococcus kampingae</name>
    <dbReference type="NCBI Taxonomy" id="3115614"/>
    <lineage>
        <taxon>Bacteria</taxon>
        <taxon>Bacillati</taxon>
        <taxon>Bacillota</taxon>
        <taxon>Tissierellia</taxon>
        <taxon>Tissierellales</taxon>
        <taxon>Peptoniphilaceae</taxon>
        <taxon>Anaerococcus</taxon>
    </lineage>
</organism>
<protein>
    <submittedName>
        <fullName evidence="2">Uncharacterized protein</fullName>
    </submittedName>
</protein>
<reference evidence="2 3" key="1">
    <citation type="journal article" date="2025" name="Anaerobe">
        <title>Description of Anaerococcus kampingiae sp. nov., Anaerococcus groningensis sp. nov., Anaerococcus martiniensis sp. nov., and Anaerococcus cruorum sp. nov., isolated from human clinical specimens.</title>
        <authorList>
            <person name="Boiten K.E."/>
            <person name="Meijer J."/>
            <person name="van Wezel E.M."/>
            <person name="Veloo A.C.M."/>
        </authorList>
    </citation>
    <scope>NUCLEOTIDE SEQUENCE [LARGE SCALE GENOMIC DNA]</scope>
    <source>
        <strain evidence="2 3">ENR0874</strain>
    </source>
</reference>
<keyword evidence="1" id="KW-0812">Transmembrane</keyword>
<keyword evidence="1" id="KW-1133">Transmembrane helix</keyword>
<keyword evidence="1" id="KW-0472">Membrane</keyword>
<evidence type="ECO:0000313" key="2">
    <source>
        <dbReference type="EMBL" id="MFO3668033.1"/>
    </source>
</evidence>
<gene>
    <name evidence="2" type="ORF">ACCQ42_09735</name>
</gene>
<dbReference type="Proteomes" id="UP001637994">
    <property type="component" value="Unassembled WGS sequence"/>
</dbReference>
<feature type="transmembrane region" description="Helical" evidence="1">
    <location>
        <begin position="6"/>
        <end position="24"/>
    </location>
</feature>
<proteinExistence type="predicted"/>
<keyword evidence="3" id="KW-1185">Reference proteome</keyword>
<sequence length="206" mass="23835">MVKKILIGLSCLILGLIGLNLYIFHQTPNFMRNNEVDGVRMEAKIEYDERDPITKTLRAEDYRNLSKKKLEGIKDKIAGRIEGDIPSIHLNQGGGFTLTFYKDGKKVGPEDLSVKITAYASDYRDPDKKREIKLEPIIADDKTYIYKTKRYSIQYEKYFIEYLRVEVAYKIGGKEYLSVFATNQDNANDGTDFFKNEDLEHPKEVE</sequence>
<dbReference type="RefSeq" id="WP_311532254.1">
    <property type="nucleotide sequence ID" value="NZ_JBGMEF010000046.1"/>
</dbReference>
<evidence type="ECO:0000313" key="3">
    <source>
        <dbReference type="Proteomes" id="UP001637994"/>
    </source>
</evidence>
<evidence type="ECO:0000256" key="1">
    <source>
        <dbReference type="SAM" id="Phobius"/>
    </source>
</evidence>
<dbReference type="EMBL" id="JBGMEF010000046">
    <property type="protein sequence ID" value="MFO3668033.1"/>
    <property type="molecule type" value="Genomic_DNA"/>
</dbReference>
<name>A0ABW9MGA6_9FIRM</name>
<accession>A0ABW9MGA6</accession>
<comment type="caution">
    <text evidence="2">The sequence shown here is derived from an EMBL/GenBank/DDBJ whole genome shotgun (WGS) entry which is preliminary data.</text>
</comment>